<protein>
    <submittedName>
        <fullName evidence="3">Global transcription regulator sge1</fullName>
    </submittedName>
</protein>
<feature type="compositionally biased region" description="Low complexity" evidence="2">
    <location>
        <begin position="362"/>
        <end position="379"/>
    </location>
</feature>
<dbReference type="PANTHER" id="PTHR28027:SF2">
    <property type="entry name" value="TRANSCRIPTIONAL REGULATOR MIT1"/>
    <property type="match status" value="1"/>
</dbReference>
<dbReference type="Pfam" id="PF09729">
    <property type="entry name" value="Gti1_Pac2"/>
    <property type="match status" value="1"/>
</dbReference>
<feature type="region of interest" description="Disordered" evidence="2">
    <location>
        <begin position="362"/>
        <end position="532"/>
    </location>
</feature>
<dbReference type="GO" id="GO:0003677">
    <property type="term" value="F:DNA binding"/>
    <property type="evidence" value="ECO:0007669"/>
    <property type="project" value="TreeGrafter"/>
</dbReference>
<evidence type="ECO:0000313" key="4">
    <source>
        <dbReference type="Proteomes" id="UP001310594"/>
    </source>
</evidence>
<dbReference type="AlphaFoldDB" id="A0AAN7WI91"/>
<accession>A0AAN7WI91</accession>
<feature type="compositionally biased region" description="Polar residues" evidence="2">
    <location>
        <begin position="126"/>
        <end position="140"/>
    </location>
</feature>
<feature type="compositionally biased region" description="Polar residues" evidence="2">
    <location>
        <begin position="490"/>
        <end position="532"/>
    </location>
</feature>
<evidence type="ECO:0000256" key="1">
    <source>
        <dbReference type="ARBA" id="ARBA00008359"/>
    </source>
</evidence>
<feature type="region of interest" description="Disordered" evidence="2">
    <location>
        <begin position="96"/>
        <end position="153"/>
    </location>
</feature>
<name>A0AAN7WI91_9PEZI</name>
<feature type="compositionally biased region" description="Low complexity" evidence="2">
    <location>
        <begin position="426"/>
        <end position="437"/>
    </location>
</feature>
<evidence type="ECO:0000313" key="3">
    <source>
        <dbReference type="EMBL" id="KAK5706842.1"/>
    </source>
</evidence>
<evidence type="ECO:0000256" key="2">
    <source>
        <dbReference type="SAM" id="MobiDB-lite"/>
    </source>
</evidence>
<dbReference type="Proteomes" id="UP001310594">
    <property type="component" value="Unassembled WGS sequence"/>
</dbReference>
<dbReference type="InterPro" id="IPR018608">
    <property type="entry name" value="Gti1/Pac2"/>
</dbReference>
<organism evidence="3 4">
    <name type="scientific">Elasticomyces elasticus</name>
    <dbReference type="NCBI Taxonomy" id="574655"/>
    <lineage>
        <taxon>Eukaryota</taxon>
        <taxon>Fungi</taxon>
        <taxon>Dikarya</taxon>
        <taxon>Ascomycota</taxon>
        <taxon>Pezizomycotina</taxon>
        <taxon>Dothideomycetes</taxon>
        <taxon>Dothideomycetidae</taxon>
        <taxon>Mycosphaerellales</taxon>
        <taxon>Teratosphaeriaceae</taxon>
        <taxon>Elasticomyces</taxon>
    </lineage>
</organism>
<proteinExistence type="inferred from homology"/>
<dbReference type="EMBL" id="JAVRQU010000002">
    <property type="protein sequence ID" value="KAK5706842.1"/>
    <property type="molecule type" value="Genomic_DNA"/>
</dbReference>
<gene>
    <name evidence="3" type="primary">sge1</name>
    <name evidence="3" type="ORF">LTR97_001834</name>
</gene>
<feature type="compositionally biased region" description="Polar residues" evidence="2">
    <location>
        <begin position="380"/>
        <end position="422"/>
    </location>
</feature>
<sequence>MSGGGAGPLVPTFHGFVQNTMDGLVLFEACLSGKLHHVPRRPHDRERSSLIKSGSIFIYEENASGIKRWTDGVAWSPSRILGNFLIYRELEKPFPPGEKKRAIKRKRATAPGEPYPRRDSDESNGVELNTPLSPPASNTGEAKPIETPGTDLEKDAERALIGSLVDSYGFRPEGLVKKTMSVSVNGISHHMVSYYKVDDVKNNQLPRPLSDPRLANISVRPELYLKQNFRAPVEETEQYAIDSNMNAHPHPMYSSLVGGYGGVRPGQYMGQPYTSLYGMQATTAPVYGAMTGTSWPTQQAAGGAVSYGHRTYNGQPYPTNNYYQNQAGTSPNPAVKTETQHTGAQASAYNAQYASNYASMPRNDTQTTMMQPPYQTPQQAASSFGSMSAHNARSSYGTIMSSPASHGQPQQTYPSASSQQYPVRSPAPSHSMHSAPSGGVAQSPHTGLATPLPATHTNTSATDPHMSYRNAPYPVQAPQSNHVTPDMNGLSINGNSGYAAQVQNGHSYQNYDTSTQPYRGSMSTSASVQYGP</sequence>
<dbReference type="PANTHER" id="PTHR28027">
    <property type="entry name" value="TRANSCRIPTIONAL REGULATOR MIT1"/>
    <property type="match status" value="1"/>
</dbReference>
<reference evidence="3" key="1">
    <citation type="submission" date="2023-08" db="EMBL/GenBank/DDBJ databases">
        <title>Black Yeasts Isolated from many extreme environments.</title>
        <authorList>
            <person name="Coleine C."/>
            <person name="Stajich J.E."/>
            <person name="Selbmann L."/>
        </authorList>
    </citation>
    <scope>NUCLEOTIDE SEQUENCE</scope>
    <source>
        <strain evidence="3">CCFEE 5810</strain>
    </source>
</reference>
<comment type="caution">
    <text evidence="3">The sequence shown here is derived from an EMBL/GenBank/DDBJ whole genome shotgun (WGS) entry which is preliminary data.</text>
</comment>
<comment type="similarity">
    <text evidence="1">Belongs to the MIT1/WOR1 family.</text>
</comment>